<dbReference type="EMBL" id="BMFH01000001">
    <property type="protein sequence ID" value="GGD50253.1"/>
    <property type="molecule type" value="Genomic_DNA"/>
</dbReference>
<evidence type="ECO:0000313" key="2">
    <source>
        <dbReference type="Proteomes" id="UP000625780"/>
    </source>
</evidence>
<accession>A0ABQ1R0A7</accession>
<protein>
    <submittedName>
        <fullName evidence="1">Uncharacterized protein</fullName>
    </submittedName>
</protein>
<sequence>MKLQVNVIFCIFSPMVKSEKKEHSAFIEKSVHHLEARGFEKIRVDLDGYEKPKSFLRKKNGTKVTPDIVANKDGKRYFFEISLKTDKPQLLKTKWVFLDALSRMRSDAFRIITTKGHYKFTDTLLEDINLSNKTPIRI</sequence>
<organism evidence="1 2">
    <name type="scientific">Muriicola marianensis</name>
    <dbReference type="NCBI Taxonomy" id="1324801"/>
    <lineage>
        <taxon>Bacteria</taxon>
        <taxon>Pseudomonadati</taxon>
        <taxon>Bacteroidota</taxon>
        <taxon>Flavobacteriia</taxon>
        <taxon>Flavobacteriales</taxon>
        <taxon>Flavobacteriaceae</taxon>
        <taxon>Muriicola</taxon>
    </lineage>
</organism>
<reference evidence="2" key="1">
    <citation type="journal article" date="2019" name="Int. J. Syst. Evol. Microbiol.">
        <title>The Global Catalogue of Microorganisms (GCM) 10K type strain sequencing project: providing services to taxonomists for standard genome sequencing and annotation.</title>
        <authorList>
            <consortium name="The Broad Institute Genomics Platform"/>
            <consortium name="The Broad Institute Genome Sequencing Center for Infectious Disease"/>
            <person name="Wu L."/>
            <person name="Ma J."/>
        </authorList>
    </citation>
    <scope>NUCLEOTIDE SEQUENCE [LARGE SCALE GENOMIC DNA]</scope>
    <source>
        <strain evidence="2">CGMCC 1.12606</strain>
    </source>
</reference>
<gene>
    <name evidence="1" type="ORF">GCM10011361_16100</name>
</gene>
<comment type="caution">
    <text evidence="1">The sequence shown here is derived from an EMBL/GenBank/DDBJ whole genome shotgun (WGS) entry which is preliminary data.</text>
</comment>
<evidence type="ECO:0000313" key="1">
    <source>
        <dbReference type="EMBL" id="GGD50253.1"/>
    </source>
</evidence>
<name>A0ABQ1R0A7_9FLAO</name>
<proteinExistence type="predicted"/>
<dbReference type="Proteomes" id="UP000625780">
    <property type="component" value="Unassembled WGS sequence"/>
</dbReference>
<keyword evidence="2" id="KW-1185">Reference proteome</keyword>